<gene>
    <name evidence="1" type="ORF">E3T61_14150</name>
</gene>
<dbReference type="RefSeq" id="WP_134641487.1">
    <property type="nucleotide sequence ID" value="NZ_SOHM01000031.1"/>
</dbReference>
<dbReference type="OrthoDB" id="5063413at2"/>
<organism evidence="1 2">
    <name type="scientific">Cryobacterium lactosi</name>
    <dbReference type="NCBI Taxonomy" id="1259202"/>
    <lineage>
        <taxon>Bacteria</taxon>
        <taxon>Bacillati</taxon>
        <taxon>Actinomycetota</taxon>
        <taxon>Actinomycetes</taxon>
        <taxon>Micrococcales</taxon>
        <taxon>Microbacteriaceae</taxon>
        <taxon>Cryobacterium</taxon>
    </lineage>
</organism>
<evidence type="ECO:0000313" key="2">
    <source>
        <dbReference type="Proteomes" id="UP000298468"/>
    </source>
</evidence>
<name>A0A4R9BM45_9MICO</name>
<sequence>MIVVLGDTLQCLGALQFDPAALLLTDTAGRYTDAAVIGLNATSATTRRAFKTAMRRQAQASVAVCKHWTTLRHIMVIVDAAASLADEEVLDQCDIAAEATHRMIEQICGIYVVITYIVVTGCDDPRLLAHRVRCRADQIPATDAYSAVHWREIAQSSIQHVTADRYL</sequence>
<dbReference type="Proteomes" id="UP000298468">
    <property type="component" value="Unassembled WGS sequence"/>
</dbReference>
<dbReference type="EMBL" id="SOHM01000031">
    <property type="protein sequence ID" value="TFD87006.1"/>
    <property type="molecule type" value="Genomic_DNA"/>
</dbReference>
<keyword evidence="2" id="KW-1185">Reference proteome</keyword>
<protein>
    <submittedName>
        <fullName evidence="1">Uncharacterized protein</fullName>
    </submittedName>
</protein>
<dbReference type="AlphaFoldDB" id="A0A4R9BM45"/>
<accession>A0A4R9BM45</accession>
<evidence type="ECO:0000313" key="1">
    <source>
        <dbReference type="EMBL" id="TFD87006.1"/>
    </source>
</evidence>
<reference evidence="1 2" key="1">
    <citation type="submission" date="2019-03" db="EMBL/GenBank/DDBJ databases">
        <title>Genomics of glacier-inhabiting Cryobacterium strains.</title>
        <authorList>
            <person name="Liu Q."/>
            <person name="Xin Y.-H."/>
        </authorList>
    </citation>
    <scope>NUCLEOTIDE SEQUENCE [LARGE SCALE GENOMIC DNA]</scope>
    <source>
        <strain evidence="1 2">Sr59</strain>
    </source>
</reference>
<proteinExistence type="predicted"/>
<comment type="caution">
    <text evidence="1">The sequence shown here is derived from an EMBL/GenBank/DDBJ whole genome shotgun (WGS) entry which is preliminary data.</text>
</comment>